<dbReference type="PANTHER" id="PTHR24409:SF295">
    <property type="entry name" value="AZ2-RELATED"/>
    <property type="match status" value="1"/>
</dbReference>
<dbReference type="AlphaFoldDB" id="A0A653D311"/>
<feature type="non-terminal residue" evidence="14">
    <location>
        <position position="329"/>
    </location>
</feature>
<dbReference type="GO" id="GO:0032502">
    <property type="term" value="P:developmental process"/>
    <property type="evidence" value="ECO:0007669"/>
    <property type="project" value="UniProtKB-ARBA"/>
</dbReference>
<evidence type="ECO:0000256" key="10">
    <source>
        <dbReference type="ARBA" id="ARBA00023242"/>
    </source>
</evidence>
<dbReference type="FunFam" id="3.30.160.60:FF:000912">
    <property type="entry name" value="Zinc finger protein 660"/>
    <property type="match status" value="1"/>
</dbReference>
<proteinExistence type="inferred from homology"/>
<evidence type="ECO:0000256" key="6">
    <source>
        <dbReference type="ARBA" id="ARBA00022833"/>
    </source>
</evidence>
<evidence type="ECO:0000256" key="3">
    <source>
        <dbReference type="ARBA" id="ARBA00022723"/>
    </source>
</evidence>
<accession>A0A653D311</accession>
<dbReference type="SMART" id="SM00355">
    <property type="entry name" value="ZnF_C2H2"/>
    <property type="match status" value="8"/>
</dbReference>
<keyword evidence="6" id="KW-0862">Zinc</keyword>
<dbReference type="PROSITE" id="PS50157">
    <property type="entry name" value="ZINC_FINGER_C2H2_2"/>
    <property type="match status" value="6"/>
</dbReference>
<dbReference type="Gene3D" id="3.30.160.60">
    <property type="entry name" value="Classic Zinc Finger"/>
    <property type="match status" value="6"/>
</dbReference>
<evidence type="ECO:0000256" key="2">
    <source>
        <dbReference type="ARBA" id="ARBA00006991"/>
    </source>
</evidence>
<comment type="similarity">
    <text evidence="2">Belongs to the krueppel C2H2-type zinc-finger protein family.</text>
</comment>
<evidence type="ECO:0000256" key="12">
    <source>
        <dbReference type="SAM" id="MobiDB-lite"/>
    </source>
</evidence>
<dbReference type="Pfam" id="PF00096">
    <property type="entry name" value="zf-C2H2"/>
    <property type="match status" value="6"/>
</dbReference>
<name>A0A653D311_CALMS</name>
<dbReference type="GO" id="GO:0005634">
    <property type="term" value="C:nucleus"/>
    <property type="evidence" value="ECO:0007669"/>
    <property type="project" value="UniProtKB-SubCell"/>
</dbReference>
<dbReference type="SUPFAM" id="SSF57667">
    <property type="entry name" value="beta-beta-alpha zinc fingers"/>
    <property type="match status" value="4"/>
</dbReference>
<keyword evidence="5 11" id="KW-0863">Zinc-finger</keyword>
<evidence type="ECO:0000256" key="1">
    <source>
        <dbReference type="ARBA" id="ARBA00004123"/>
    </source>
</evidence>
<dbReference type="FunFam" id="3.30.160.60:FF:000145">
    <property type="entry name" value="Zinc finger protein 574"/>
    <property type="match status" value="1"/>
</dbReference>
<dbReference type="FunFam" id="3.30.160.60:FF:000202">
    <property type="entry name" value="Zinc finger protein 574"/>
    <property type="match status" value="1"/>
</dbReference>
<feature type="domain" description="C2H2-type" evidence="13">
    <location>
        <begin position="277"/>
        <end position="304"/>
    </location>
</feature>
<dbReference type="PROSITE" id="PS00028">
    <property type="entry name" value="ZINC_FINGER_C2H2_1"/>
    <property type="match status" value="7"/>
</dbReference>
<gene>
    <name evidence="14" type="ORF">CALMAC_LOCUS13852</name>
</gene>
<feature type="domain" description="C2H2-type" evidence="13">
    <location>
        <begin position="214"/>
        <end position="241"/>
    </location>
</feature>
<dbReference type="PANTHER" id="PTHR24409">
    <property type="entry name" value="ZINC FINGER PROTEIN 142"/>
    <property type="match status" value="1"/>
</dbReference>
<dbReference type="GO" id="GO:0008270">
    <property type="term" value="F:zinc ion binding"/>
    <property type="evidence" value="ECO:0007669"/>
    <property type="project" value="UniProtKB-KW"/>
</dbReference>
<evidence type="ECO:0000256" key="4">
    <source>
        <dbReference type="ARBA" id="ARBA00022737"/>
    </source>
</evidence>
<keyword evidence="10" id="KW-0539">Nucleus</keyword>
<dbReference type="Proteomes" id="UP000410492">
    <property type="component" value="Unassembled WGS sequence"/>
</dbReference>
<dbReference type="EMBL" id="CAACVG010009857">
    <property type="protein sequence ID" value="VEN54352.1"/>
    <property type="molecule type" value="Genomic_DNA"/>
</dbReference>
<dbReference type="GO" id="GO:0000977">
    <property type="term" value="F:RNA polymerase II transcription regulatory region sequence-specific DNA binding"/>
    <property type="evidence" value="ECO:0007669"/>
    <property type="project" value="TreeGrafter"/>
</dbReference>
<keyword evidence="7" id="KW-0805">Transcription regulation</keyword>
<dbReference type="OrthoDB" id="1095242at2759"/>
<keyword evidence="15" id="KW-1185">Reference proteome</keyword>
<keyword evidence="4" id="KW-0677">Repeat</keyword>
<keyword evidence="9" id="KW-0804">Transcription</keyword>
<reference evidence="14 15" key="1">
    <citation type="submission" date="2019-01" db="EMBL/GenBank/DDBJ databases">
        <authorList>
            <person name="Sayadi A."/>
        </authorList>
    </citation>
    <scope>NUCLEOTIDE SEQUENCE [LARGE SCALE GENOMIC DNA]</scope>
</reference>
<feature type="domain" description="C2H2-type" evidence="13">
    <location>
        <begin position="130"/>
        <end position="157"/>
    </location>
</feature>
<protein>
    <recommendedName>
        <fullName evidence="13">C2H2-type domain-containing protein</fullName>
    </recommendedName>
</protein>
<comment type="subcellular location">
    <subcellularLocation>
        <location evidence="1">Nucleus</location>
    </subcellularLocation>
</comment>
<feature type="compositionally biased region" description="Basic and acidic residues" evidence="12">
    <location>
        <begin position="84"/>
        <end position="93"/>
    </location>
</feature>
<evidence type="ECO:0000259" key="13">
    <source>
        <dbReference type="PROSITE" id="PS50157"/>
    </source>
</evidence>
<feature type="domain" description="C2H2-type" evidence="13">
    <location>
        <begin position="304"/>
        <end position="329"/>
    </location>
</feature>
<dbReference type="GO" id="GO:0000981">
    <property type="term" value="F:DNA-binding transcription factor activity, RNA polymerase II-specific"/>
    <property type="evidence" value="ECO:0007669"/>
    <property type="project" value="TreeGrafter"/>
</dbReference>
<evidence type="ECO:0000256" key="11">
    <source>
        <dbReference type="PROSITE-ProRule" id="PRU00042"/>
    </source>
</evidence>
<evidence type="ECO:0000313" key="15">
    <source>
        <dbReference type="Proteomes" id="UP000410492"/>
    </source>
</evidence>
<feature type="compositionally biased region" description="Polar residues" evidence="12">
    <location>
        <begin position="68"/>
        <end position="83"/>
    </location>
</feature>
<evidence type="ECO:0000256" key="5">
    <source>
        <dbReference type="ARBA" id="ARBA00022771"/>
    </source>
</evidence>
<evidence type="ECO:0000256" key="7">
    <source>
        <dbReference type="ARBA" id="ARBA00023015"/>
    </source>
</evidence>
<keyword evidence="8" id="KW-0238">DNA-binding</keyword>
<feature type="domain" description="C2H2-type" evidence="13">
    <location>
        <begin position="158"/>
        <end position="185"/>
    </location>
</feature>
<sequence length="329" mass="38128">MEVGQEPLKLKSEPEDVECEPSVEVEGTSSIFYNLLVKSEDTTNYDNPEFLNCLTLRPEFEELESPISPANNNTIEKQNQVKPESTDSDHESSSDEYEDEITCKVCNQRFGDEEELQMHHKSRRLADRSYKCCGCDKIFRDNTQLIVHTRKHTGEKPFTCKICGKNFSVNGNLSKHMRIHTGEKKYECDTCERRFTQFAHLEDHMRVHSGDRPYQCETCKFGFKTKARLRKHEKSHEGTKITKRTVQCPLCSKLMRNIKQLMAHLESQHEDDSAELFSCQLCPKSYKNVFALNHHMRVHGAKDFQCTICEKAFTSASHLRRHLNSHTGM</sequence>
<feature type="region of interest" description="Disordered" evidence="12">
    <location>
        <begin position="65"/>
        <end position="99"/>
    </location>
</feature>
<keyword evidence="3" id="KW-0479">Metal-binding</keyword>
<evidence type="ECO:0000313" key="14">
    <source>
        <dbReference type="EMBL" id="VEN54352.1"/>
    </source>
</evidence>
<dbReference type="InterPro" id="IPR013087">
    <property type="entry name" value="Znf_C2H2_type"/>
</dbReference>
<organism evidence="14 15">
    <name type="scientific">Callosobruchus maculatus</name>
    <name type="common">Southern cowpea weevil</name>
    <name type="synonym">Pulse bruchid</name>
    <dbReference type="NCBI Taxonomy" id="64391"/>
    <lineage>
        <taxon>Eukaryota</taxon>
        <taxon>Metazoa</taxon>
        <taxon>Ecdysozoa</taxon>
        <taxon>Arthropoda</taxon>
        <taxon>Hexapoda</taxon>
        <taxon>Insecta</taxon>
        <taxon>Pterygota</taxon>
        <taxon>Neoptera</taxon>
        <taxon>Endopterygota</taxon>
        <taxon>Coleoptera</taxon>
        <taxon>Polyphaga</taxon>
        <taxon>Cucujiformia</taxon>
        <taxon>Chrysomeloidea</taxon>
        <taxon>Chrysomelidae</taxon>
        <taxon>Bruchinae</taxon>
        <taxon>Bruchini</taxon>
        <taxon>Callosobruchus</taxon>
    </lineage>
</organism>
<dbReference type="FunFam" id="3.30.160.60:FF:001480">
    <property type="entry name" value="Si:cabz01071911.3"/>
    <property type="match status" value="1"/>
</dbReference>
<feature type="region of interest" description="Disordered" evidence="12">
    <location>
        <begin position="1"/>
        <end position="23"/>
    </location>
</feature>
<evidence type="ECO:0000256" key="8">
    <source>
        <dbReference type="ARBA" id="ARBA00023125"/>
    </source>
</evidence>
<dbReference type="InterPro" id="IPR036236">
    <property type="entry name" value="Znf_C2H2_sf"/>
</dbReference>
<feature type="domain" description="C2H2-type" evidence="13">
    <location>
        <begin position="186"/>
        <end position="213"/>
    </location>
</feature>
<evidence type="ECO:0000256" key="9">
    <source>
        <dbReference type="ARBA" id="ARBA00023163"/>
    </source>
</evidence>